<dbReference type="PANTHER" id="PTHR44757:SF2">
    <property type="entry name" value="BIOFILM ARCHITECTURE MAINTENANCE PROTEIN MBAA"/>
    <property type="match status" value="1"/>
</dbReference>
<dbReference type="Gene3D" id="3.20.20.450">
    <property type="entry name" value="EAL domain"/>
    <property type="match status" value="1"/>
</dbReference>
<dbReference type="PROSITE" id="PS50887">
    <property type="entry name" value="GGDEF"/>
    <property type="match status" value="1"/>
</dbReference>
<evidence type="ECO:0000259" key="3">
    <source>
        <dbReference type="PROSITE" id="PS50887"/>
    </source>
</evidence>
<dbReference type="PROSITE" id="PS50883">
    <property type="entry name" value="EAL"/>
    <property type="match status" value="1"/>
</dbReference>
<dbReference type="Pfam" id="PF12860">
    <property type="entry name" value="PAS_7"/>
    <property type="match status" value="1"/>
</dbReference>
<keyword evidence="5" id="KW-1185">Reference proteome</keyword>
<dbReference type="SUPFAM" id="SSF55073">
    <property type="entry name" value="Nucleotide cyclase"/>
    <property type="match status" value="1"/>
</dbReference>
<name>A0ABS9Z989_9HYPH</name>
<feature type="transmembrane region" description="Helical" evidence="1">
    <location>
        <begin position="153"/>
        <end position="172"/>
    </location>
</feature>
<dbReference type="InterPro" id="IPR001633">
    <property type="entry name" value="EAL_dom"/>
</dbReference>
<evidence type="ECO:0000259" key="2">
    <source>
        <dbReference type="PROSITE" id="PS50883"/>
    </source>
</evidence>
<reference evidence="4" key="1">
    <citation type="journal article" date="2022" name="ISME J.">
        <title>Identification of active gaseous-alkane degraders at natural gas seeps.</title>
        <authorList>
            <person name="Farhan Ul Haque M."/>
            <person name="Hernandez M."/>
            <person name="Crombie A.T."/>
            <person name="Murrell J.C."/>
        </authorList>
    </citation>
    <scope>NUCLEOTIDE SEQUENCE</scope>
    <source>
        <strain evidence="4">PC2</strain>
    </source>
</reference>
<dbReference type="CDD" id="cd01948">
    <property type="entry name" value="EAL"/>
    <property type="match status" value="1"/>
</dbReference>
<dbReference type="SUPFAM" id="SSF141868">
    <property type="entry name" value="EAL domain-like"/>
    <property type="match status" value="1"/>
</dbReference>
<gene>
    <name evidence="4" type="ORF">K2U94_14770</name>
</gene>
<feature type="transmembrane region" description="Helical" evidence="1">
    <location>
        <begin position="38"/>
        <end position="56"/>
    </location>
</feature>
<dbReference type="EMBL" id="JAIVFP010000001">
    <property type="protein sequence ID" value="MCI4684006.1"/>
    <property type="molecule type" value="Genomic_DNA"/>
</dbReference>
<dbReference type="CDD" id="cd01949">
    <property type="entry name" value="GGDEF"/>
    <property type="match status" value="1"/>
</dbReference>
<keyword evidence="1" id="KW-1133">Transmembrane helix</keyword>
<dbReference type="Pfam" id="PF00563">
    <property type="entry name" value="EAL"/>
    <property type="match status" value="1"/>
</dbReference>
<dbReference type="InterPro" id="IPR035965">
    <property type="entry name" value="PAS-like_dom_sf"/>
</dbReference>
<organism evidence="4 5">
    <name type="scientific">Candidatus Rhodoblastus alkanivorans</name>
    <dbReference type="NCBI Taxonomy" id="2954117"/>
    <lineage>
        <taxon>Bacteria</taxon>
        <taxon>Pseudomonadati</taxon>
        <taxon>Pseudomonadota</taxon>
        <taxon>Alphaproteobacteria</taxon>
        <taxon>Hyphomicrobiales</taxon>
        <taxon>Rhodoblastaceae</taxon>
        <taxon>Rhodoblastus</taxon>
    </lineage>
</organism>
<dbReference type="InterPro" id="IPR029787">
    <property type="entry name" value="Nucleotide_cyclase"/>
</dbReference>
<dbReference type="NCBIfam" id="TIGR00254">
    <property type="entry name" value="GGDEF"/>
    <property type="match status" value="1"/>
</dbReference>
<dbReference type="InterPro" id="IPR035919">
    <property type="entry name" value="EAL_sf"/>
</dbReference>
<dbReference type="SMART" id="SM00052">
    <property type="entry name" value="EAL"/>
    <property type="match status" value="1"/>
</dbReference>
<sequence>MDAKLVESQHQELAALALGTIVAPIFLLYISHHEKQNALVIIASLLLVAGLIRIGATLLYRKYHGTHALHATRAWKAFTVATVLLFSTTLGVFAYVAIAYTDDTRLHLASLAIVSAYAAGTVGRNAALQAGITGQLATTVLLVAIALMQKHDYIYQLLAVLVFLYLISLRNISKSVYDLLVSVFKSNEEKQVLIEAITEKSERFDAALSNMPHGLAMFDDSCQVVVVNRKFGELLHIAKLDAPLPTIDKLFDLSVPALFLGRNERAILAARMRAIIANQRQQEIEIETNDGHTLEMAFQPKSRGGSVVIVTDVTEKKAAERRITHLAHHDKLTELPNRGYFEEKFKETLEACLGADTGLAVMALDLDQFKAVNDTLGHLVGDELLIAVSKRIRKIIGDDDFVARFGGDEFMLTHRTAKDGDDGLDLAARLIEGISAPYRLGAHDIKIGVTVGVAHFPADGADPSNLLRNADLALYRAKHDRRGTFRLFEPEMDREACERWQFESDLSVALELGQLHVFYQPIIDIDSQTIIGCESLLRWHHPKNGWISPDRFIQIAEETGMIVEIGRWALEKACRDAVSWPKDASVSVNLSAIQFRHQDIVATVRDALAASGLPPQRLDLEITESILLEDREAVRRSFTELRSLGISISLDDFGTGYSSLSYLVDYPIDKVKLDRSFITAITTSREKLAIVRTVAMLAQELGLILIAEGVETIDELRAIEMQRISRVQGFFFSKPVPVDQIPWPGALNAFEKRLREIAQRSA</sequence>
<feature type="transmembrane region" description="Helical" evidence="1">
    <location>
        <begin position="130"/>
        <end position="147"/>
    </location>
</feature>
<dbReference type="Gene3D" id="3.30.450.20">
    <property type="entry name" value="PAS domain"/>
    <property type="match status" value="1"/>
</dbReference>
<accession>A0ABS9Z989</accession>
<evidence type="ECO:0000256" key="1">
    <source>
        <dbReference type="SAM" id="Phobius"/>
    </source>
</evidence>
<dbReference type="Proteomes" id="UP001139104">
    <property type="component" value="Unassembled WGS sequence"/>
</dbReference>
<dbReference type="InterPro" id="IPR000160">
    <property type="entry name" value="GGDEF_dom"/>
</dbReference>
<feature type="domain" description="EAL" evidence="2">
    <location>
        <begin position="499"/>
        <end position="749"/>
    </location>
</feature>
<keyword evidence="1" id="KW-0812">Transmembrane</keyword>
<feature type="transmembrane region" description="Helical" evidence="1">
    <location>
        <begin position="77"/>
        <end position="100"/>
    </location>
</feature>
<protein>
    <submittedName>
        <fullName evidence="4">EAL domain-containing protein</fullName>
    </submittedName>
</protein>
<feature type="transmembrane region" description="Helical" evidence="1">
    <location>
        <begin position="12"/>
        <end position="32"/>
    </location>
</feature>
<dbReference type="Gene3D" id="3.30.70.270">
    <property type="match status" value="1"/>
</dbReference>
<dbReference type="InterPro" id="IPR052155">
    <property type="entry name" value="Biofilm_reg_signaling"/>
</dbReference>
<dbReference type="SMART" id="SM00267">
    <property type="entry name" value="GGDEF"/>
    <property type="match status" value="1"/>
</dbReference>
<feature type="domain" description="GGDEF" evidence="3">
    <location>
        <begin position="357"/>
        <end position="490"/>
    </location>
</feature>
<dbReference type="RefSeq" id="WP_243067921.1">
    <property type="nucleotide sequence ID" value="NZ_JAIVFK010000045.1"/>
</dbReference>
<proteinExistence type="predicted"/>
<evidence type="ECO:0000313" key="5">
    <source>
        <dbReference type="Proteomes" id="UP001139104"/>
    </source>
</evidence>
<evidence type="ECO:0000313" key="4">
    <source>
        <dbReference type="EMBL" id="MCI4684006.1"/>
    </source>
</evidence>
<dbReference type="SUPFAM" id="SSF55785">
    <property type="entry name" value="PYP-like sensor domain (PAS domain)"/>
    <property type="match status" value="1"/>
</dbReference>
<dbReference type="PANTHER" id="PTHR44757">
    <property type="entry name" value="DIGUANYLATE CYCLASE DGCP"/>
    <property type="match status" value="1"/>
</dbReference>
<comment type="caution">
    <text evidence="4">The sequence shown here is derived from an EMBL/GenBank/DDBJ whole genome shotgun (WGS) entry which is preliminary data.</text>
</comment>
<dbReference type="Pfam" id="PF00990">
    <property type="entry name" value="GGDEF"/>
    <property type="match status" value="1"/>
</dbReference>
<keyword evidence="1" id="KW-0472">Membrane</keyword>
<dbReference type="InterPro" id="IPR043128">
    <property type="entry name" value="Rev_trsase/Diguanyl_cyclase"/>
</dbReference>